<evidence type="ECO:0000313" key="2">
    <source>
        <dbReference type="Proteomes" id="UP001189122"/>
    </source>
</evidence>
<dbReference type="EMBL" id="CACRZD030000138">
    <property type="protein sequence ID" value="CAA6674708.1"/>
    <property type="molecule type" value="Genomic_DNA"/>
</dbReference>
<organism evidence="1 2">
    <name type="scientific">Spirodela intermedia</name>
    <name type="common">Intermediate duckweed</name>
    <dbReference type="NCBI Taxonomy" id="51605"/>
    <lineage>
        <taxon>Eukaryota</taxon>
        <taxon>Viridiplantae</taxon>
        <taxon>Streptophyta</taxon>
        <taxon>Embryophyta</taxon>
        <taxon>Tracheophyta</taxon>
        <taxon>Spermatophyta</taxon>
        <taxon>Magnoliopsida</taxon>
        <taxon>Liliopsida</taxon>
        <taxon>Araceae</taxon>
        <taxon>Lemnoideae</taxon>
        <taxon>Spirodela</taxon>
    </lineage>
</organism>
<name>A0ABN7ECH4_SPIIN</name>
<protein>
    <recommendedName>
        <fullName evidence="3">PsaA</fullName>
    </recommendedName>
</protein>
<proteinExistence type="predicted"/>
<evidence type="ECO:0008006" key="3">
    <source>
        <dbReference type="Google" id="ProtNLM"/>
    </source>
</evidence>
<sequence>MTADSRVECDVIYWCLVSHIIK</sequence>
<comment type="caution">
    <text evidence="1">The sequence shown here is derived from an EMBL/GenBank/DDBJ whole genome shotgun (WGS) entry which is preliminary data.</text>
</comment>
<evidence type="ECO:0000313" key="1">
    <source>
        <dbReference type="EMBL" id="CAA6674708.1"/>
    </source>
</evidence>
<dbReference type="Proteomes" id="UP001189122">
    <property type="component" value="Unassembled WGS sequence"/>
</dbReference>
<keyword evidence="2" id="KW-1185">Reference proteome</keyword>
<reference evidence="2" key="1">
    <citation type="journal article" date="2020" name="Sci. Rep.">
        <title>Chromosome-scale genome assembly for the duckweed Spirodela intermedia, integrating cytogenetic maps, PacBio and Oxford Nanopore libraries.</title>
        <authorList>
            <person name="Hoang P.T.N."/>
            <person name="Fiebig A."/>
            <person name="Novak P."/>
            <person name="Macas J."/>
            <person name="Cao H.X."/>
            <person name="Stepanenko A."/>
            <person name="Chen G."/>
            <person name="Borisjuk N."/>
            <person name="Scholz U."/>
            <person name="Schubert I."/>
        </authorList>
    </citation>
    <scope>NUCLEOTIDE SEQUENCE [LARGE SCALE GENOMIC DNA]</scope>
</reference>
<gene>
    <name evidence="1" type="ORF">SI7747_UN021066</name>
</gene>
<accession>A0ABN7ECH4</accession>